<dbReference type="Pfam" id="PF00496">
    <property type="entry name" value="SBP_bac_5"/>
    <property type="match status" value="1"/>
</dbReference>
<accession>G7H5F9</accession>
<sequence length="556" mass="58950">MRHRRALALIVGTVILVAPLAAGCGTDKNAPVHYRTDARLSTYNPASITGSADGVLMALTRVLGGFSVLGPQGQVISDRDVGDVELAPGPTLTVRYTFSPDAVYSDGAKPACDDLVLAWAAQSGKFRGFTPATTAGYRDIERIDCEPGSSTAIARFHKGRSYRDWRGLFGAGSMMPAHIVARDAGVPNVVEPIRKRNQAAIAALAKSWNTGFDLPNGQLDPARFVSSGPYRAESFDAENGLRLVRNEKWWGEPARVPTVFVFGRNTETSARAAAGGFDVVDATVGIEAAPEGAEPAKPQVSPANASLSTEQLVLAQRGVLGSSPARQAFGACVPRDELARSFGYGSQPWNLHVLTPANDLADPINGQFGLRYARPDIARARELAGQRPQGRPGQLRVRVGYLGPDQRRQQMVAAITASCRRAGIDVVDAGGPDIAVAGLGSRFDVLLLNTGASFAAAGAADVARDAFALFGGDPLNIGDFRDRAATDSVAKLSVTTVAGDQLAVSRTMETATWRELAAIPLFATPREQTWSDKLSGVIAGRARNGTGWNMDRWSRS</sequence>
<dbReference type="GO" id="GO:0015833">
    <property type="term" value="P:peptide transport"/>
    <property type="evidence" value="ECO:0007669"/>
    <property type="project" value="TreeGrafter"/>
</dbReference>
<organism evidence="2 3">
    <name type="scientific">Gordonia araii NBRC 100433</name>
    <dbReference type="NCBI Taxonomy" id="1073574"/>
    <lineage>
        <taxon>Bacteria</taxon>
        <taxon>Bacillati</taxon>
        <taxon>Actinomycetota</taxon>
        <taxon>Actinomycetes</taxon>
        <taxon>Mycobacteriales</taxon>
        <taxon>Gordoniaceae</taxon>
        <taxon>Gordonia</taxon>
    </lineage>
</organism>
<gene>
    <name evidence="2" type="ORF">GOARA_064_00860</name>
</gene>
<comment type="caution">
    <text evidence="2">The sequence shown here is derived from an EMBL/GenBank/DDBJ whole genome shotgun (WGS) entry which is preliminary data.</text>
</comment>
<keyword evidence="3" id="KW-1185">Reference proteome</keyword>
<dbReference type="AlphaFoldDB" id="G7H5F9"/>
<dbReference type="Proteomes" id="UP000035088">
    <property type="component" value="Unassembled WGS sequence"/>
</dbReference>
<dbReference type="PANTHER" id="PTHR30290">
    <property type="entry name" value="PERIPLASMIC BINDING COMPONENT OF ABC TRANSPORTER"/>
    <property type="match status" value="1"/>
</dbReference>
<dbReference type="EMBL" id="BAEE01000064">
    <property type="protein sequence ID" value="GAB11084.1"/>
    <property type="molecule type" value="Genomic_DNA"/>
</dbReference>
<dbReference type="GO" id="GO:1904680">
    <property type="term" value="F:peptide transmembrane transporter activity"/>
    <property type="evidence" value="ECO:0007669"/>
    <property type="project" value="TreeGrafter"/>
</dbReference>
<dbReference type="Gene3D" id="3.40.190.10">
    <property type="entry name" value="Periplasmic binding protein-like II"/>
    <property type="match status" value="1"/>
</dbReference>
<name>G7H5F9_9ACTN</name>
<dbReference type="OrthoDB" id="7888869at2"/>
<dbReference type="Gene3D" id="3.10.105.10">
    <property type="entry name" value="Dipeptide-binding Protein, Domain 3"/>
    <property type="match status" value="1"/>
</dbReference>
<dbReference type="SUPFAM" id="SSF53850">
    <property type="entry name" value="Periplasmic binding protein-like II"/>
    <property type="match status" value="1"/>
</dbReference>
<dbReference type="PROSITE" id="PS51257">
    <property type="entry name" value="PROKAR_LIPOPROTEIN"/>
    <property type="match status" value="1"/>
</dbReference>
<dbReference type="STRING" id="1073574.GOARA_064_00860"/>
<evidence type="ECO:0000313" key="3">
    <source>
        <dbReference type="Proteomes" id="UP000035088"/>
    </source>
</evidence>
<proteinExistence type="predicted"/>
<evidence type="ECO:0000313" key="2">
    <source>
        <dbReference type="EMBL" id="GAB11084.1"/>
    </source>
</evidence>
<protein>
    <recommendedName>
        <fullName evidence="1">Solute-binding protein family 5 domain-containing protein</fullName>
    </recommendedName>
</protein>
<reference evidence="2 3" key="1">
    <citation type="submission" date="2011-11" db="EMBL/GenBank/DDBJ databases">
        <title>Whole genome shotgun sequence of Gordonia araii NBRC 100433.</title>
        <authorList>
            <person name="Yoshida Y."/>
            <person name="Hosoyama A."/>
            <person name="Tsuchikane K."/>
            <person name="Katsumata H."/>
            <person name="Yamazaki S."/>
            <person name="Fujita N."/>
        </authorList>
    </citation>
    <scope>NUCLEOTIDE SEQUENCE [LARGE SCALE GENOMIC DNA]</scope>
    <source>
        <strain evidence="2 3">NBRC 100433</strain>
    </source>
</reference>
<evidence type="ECO:0000259" key="1">
    <source>
        <dbReference type="Pfam" id="PF00496"/>
    </source>
</evidence>
<dbReference type="Gene3D" id="3.90.76.10">
    <property type="entry name" value="Dipeptide-binding Protein, Domain 1"/>
    <property type="match status" value="1"/>
</dbReference>
<dbReference type="InterPro" id="IPR000914">
    <property type="entry name" value="SBP_5_dom"/>
</dbReference>
<feature type="domain" description="Solute-binding protein family 5" evidence="1">
    <location>
        <begin position="213"/>
        <end position="427"/>
    </location>
</feature>
<dbReference type="InterPro" id="IPR039424">
    <property type="entry name" value="SBP_5"/>
</dbReference>
<dbReference type="PANTHER" id="PTHR30290:SF65">
    <property type="entry name" value="MONOACYL PHOSPHATIDYLINOSITOL TETRAMANNOSIDE-BINDING PROTEIN LPQW-RELATED"/>
    <property type="match status" value="1"/>
</dbReference>